<dbReference type="Gene3D" id="1.10.3720.10">
    <property type="entry name" value="MetI-like"/>
    <property type="match status" value="1"/>
</dbReference>
<dbReference type="InterPro" id="IPR045621">
    <property type="entry name" value="BPD_transp_1_N"/>
</dbReference>
<dbReference type="GO" id="GO:0071916">
    <property type="term" value="F:dipeptide transmembrane transporter activity"/>
    <property type="evidence" value="ECO:0007669"/>
    <property type="project" value="TreeGrafter"/>
</dbReference>
<evidence type="ECO:0000256" key="7">
    <source>
        <dbReference type="RuleBase" id="RU363032"/>
    </source>
</evidence>
<feature type="transmembrane region" description="Helical" evidence="7">
    <location>
        <begin position="101"/>
        <end position="122"/>
    </location>
</feature>
<comment type="similarity">
    <text evidence="7">Belongs to the binding-protein-dependent transport system permease family.</text>
</comment>
<organism evidence="9 10">
    <name type="scientific">Thermosediminibacter litoriperuensis</name>
    <dbReference type="NCBI Taxonomy" id="291989"/>
    <lineage>
        <taxon>Bacteria</taxon>
        <taxon>Bacillati</taxon>
        <taxon>Bacillota</taxon>
        <taxon>Clostridia</taxon>
        <taxon>Thermosediminibacterales</taxon>
        <taxon>Thermosediminibacteraceae</taxon>
        <taxon>Thermosediminibacter</taxon>
    </lineage>
</organism>
<evidence type="ECO:0000256" key="5">
    <source>
        <dbReference type="ARBA" id="ARBA00022989"/>
    </source>
</evidence>
<feature type="transmembrane region" description="Helical" evidence="7">
    <location>
        <begin position="174"/>
        <end position="192"/>
    </location>
</feature>
<keyword evidence="6 7" id="KW-0472">Membrane</keyword>
<dbReference type="CDD" id="cd06261">
    <property type="entry name" value="TM_PBP2"/>
    <property type="match status" value="1"/>
</dbReference>
<dbReference type="PROSITE" id="PS50928">
    <property type="entry name" value="ABC_TM1"/>
    <property type="match status" value="1"/>
</dbReference>
<dbReference type="SUPFAM" id="SSF161098">
    <property type="entry name" value="MetI-like"/>
    <property type="match status" value="1"/>
</dbReference>
<accession>A0A5S5AUI8</accession>
<keyword evidence="2 7" id="KW-0813">Transport</keyword>
<dbReference type="InterPro" id="IPR035906">
    <property type="entry name" value="MetI-like_sf"/>
</dbReference>
<evidence type="ECO:0000256" key="1">
    <source>
        <dbReference type="ARBA" id="ARBA00004651"/>
    </source>
</evidence>
<dbReference type="OrthoDB" id="9773221at2"/>
<feature type="transmembrane region" description="Helical" evidence="7">
    <location>
        <begin position="9"/>
        <end position="30"/>
    </location>
</feature>
<protein>
    <submittedName>
        <fullName evidence="9">Peptide/nickel transport system permease protein</fullName>
    </submittedName>
</protein>
<feature type="transmembrane region" description="Helical" evidence="7">
    <location>
        <begin position="134"/>
        <end position="154"/>
    </location>
</feature>
<dbReference type="RefSeq" id="WP_148866828.1">
    <property type="nucleotide sequence ID" value="NZ_VNHO01000009.1"/>
</dbReference>
<dbReference type="EMBL" id="VNHO01000009">
    <property type="protein sequence ID" value="TYP56124.1"/>
    <property type="molecule type" value="Genomic_DNA"/>
</dbReference>
<feature type="domain" description="ABC transmembrane type-1" evidence="8">
    <location>
        <begin position="95"/>
        <end position="296"/>
    </location>
</feature>
<dbReference type="PANTHER" id="PTHR43163">
    <property type="entry name" value="DIPEPTIDE TRANSPORT SYSTEM PERMEASE PROTEIN DPPB-RELATED"/>
    <property type="match status" value="1"/>
</dbReference>
<feature type="transmembrane region" description="Helical" evidence="7">
    <location>
        <begin position="213"/>
        <end position="235"/>
    </location>
</feature>
<evidence type="ECO:0000256" key="4">
    <source>
        <dbReference type="ARBA" id="ARBA00022692"/>
    </source>
</evidence>
<proteinExistence type="inferred from homology"/>
<dbReference type="AlphaFoldDB" id="A0A5S5AUI8"/>
<keyword evidence="3" id="KW-1003">Cell membrane</keyword>
<dbReference type="Proteomes" id="UP000322294">
    <property type="component" value="Unassembled WGS sequence"/>
</dbReference>
<evidence type="ECO:0000256" key="2">
    <source>
        <dbReference type="ARBA" id="ARBA00022448"/>
    </source>
</evidence>
<dbReference type="Pfam" id="PF19300">
    <property type="entry name" value="BPD_transp_1_N"/>
    <property type="match status" value="1"/>
</dbReference>
<keyword evidence="4 7" id="KW-0812">Transmembrane</keyword>
<name>A0A5S5AUI8_9FIRM</name>
<evidence type="ECO:0000256" key="6">
    <source>
        <dbReference type="ARBA" id="ARBA00023136"/>
    </source>
</evidence>
<comment type="caution">
    <text evidence="9">The sequence shown here is derived from an EMBL/GenBank/DDBJ whole genome shotgun (WGS) entry which is preliminary data.</text>
</comment>
<dbReference type="Pfam" id="PF00528">
    <property type="entry name" value="BPD_transp_1"/>
    <property type="match status" value="1"/>
</dbReference>
<evidence type="ECO:0000313" key="9">
    <source>
        <dbReference type="EMBL" id="TYP56124.1"/>
    </source>
</evidence>
<reference evidence="9 10" key="1">
    <citation type="submission" date="2019-07" db="EMBL/GenBank/DDBJ databases">
        <title>Genomic Encyclopedia of Type Strains, Phase I: the one thousand microbial genomes (KMG-I) project.</title>
        <authorList>
            <person name="Kyrpides N."/>
        </authorList>
    </citation>
    <scope>NUCLEOTIDE SEQUENCE [LARGE SCALE GENOMIC DNA]</scope>
    <source>
        <strain evidence="9 10">DSM 16647</strain>
    </source>
</reference>
<dbReference type="GO" id="GO:0005886">
    <property type="term" value="C:plasma membrane"/>
    <property type="evidence" value="ECO:0007669"/>
    <property type="project" value="UniProtKB-SubCell"/>
</dbReference>
<dbReference type="PANTHER" id="PTHR43163:SF6">
    <property type="entry name" value="DIPEPTIDE TRANSPORT SYSTEM PERMEASE PROTEIN DPPB-RELATED"/>
    <property type="match status" value="1"/>
</dbReference>
<feature type="transmembrane region" description="Helical" evidence="7">
    <location>
        <begin position="278"/>
        <end position="299"/>
    </location>
</feature>
<evidence type="ECO:0000259" key="8">
    <source>
        <dbReference type="PROSITE" id="PS50928"/>
    </source>
</evidence>
<keyword evidence="5 7" id="KW-1133">Transmembrane helix</keyword>
<comment type="subcellular location">
    <subcellularLocation>
        <location evidence="1 7">Cell membrane</location>
        <topology evidence="1 7">Multi-pass membrane protein</topology>
    </subcellularLocation>
</comment>
<keyword evidence="10" id="KW-1185">Reference proteome</keyword>
<evidence type="ECO:0000256" key="3">
    <source>
        <dbReference type="ARBA" id="ARBA00022475"/>
    </source>
</evidence>
<evidence type="ECO:0000313" key="10">
    <source>
        <dbReference type="Proteomes" id="UP000322294"/>
    </source>
</evidence>
<sequence length="306" mass="33469">MIDYIIRRLIFAVPVLLGVSLITFILLNVVPGDPAVEMLGKHADPDAVQKIRNQLGLNDPLYVQFGRFLWNACRGDLGRSFKTGQPVTKMILDTFPTTVKLALSSAFVAVAVGLTVGVISAVKQYSFFDHASMIVALAGISAPIFWVAVVAQLIFGLHLKWLPISGYSTPKHMILPAIVLGIRFAASIARYTRSTFLDVIRQDYIRTARAKGLAERAVIFVHALKNALIPVVTVIGMQISGLLTGSFLTETIFAIPGLGRLSIWALSNRDFPLVQGIVLFTAVIFVIGNLIVDISYAFLDPRVRLH</sequence>
<gene>
    <name evidence="9" type="ORF">LZ11_01045</name>
</gene>
<dbReference type="InterPro" id="IPR000515">
    <property type="entry name" value="MetI-like"/>
</dbReference>